<sequence>MKKNIIVLSAALAVIGISSCQSTRSTPSGDSRTDSLSTASVRMNDASNSSTVPGSNTPATNNTGMVEQGGMVPNNSYARSDNRDRTNRDNSATNNNQTNISNQSVVNPGAMSNAANPSATDPTVTSGTGNPATSSTMSNGSNNSLMRGNTTTNSNNTNSNSTTTNTAGVRPDMSRETGVSKESSPTVNSYLSKSSRSGNTSGKELPNNPENMVAPPSADTAQRTQAMTTPGQRNGVNATESMTATSTNVEKAMANPTSGTSGMTSSKDLMSQVNKHLEAVDQELKASPSAARRTELNQKRQKLVGALNKLQEVEMTLSQLDKNSAMPKK</sequence>
<keyword evidence="1" id="KW-0175">Coiled coil</keyword>
<dbReference type="AlphaFoldDB" id="A0A2S7ISD2"/>
<accession>A0A2S7ISD2</accession>
<feature type="compositionally biased region" description="Low complexity" evidence="2">
    <location>
        <begin position="133"/>
        <end position="166"/>
    </location>
</feature>
<protein>
    <recommendedName>
        <fullName evidence="5">Lipoprotein</fullName>
    </recommendedName>
</protein>
<dbReference type="EMBL" id="PTRA01000001">
    <property type="protein sequence ID" value="PQA60586.1"/>
    <property type="molecule type" value="Genomic_DNA"/>
</dbReference>
<evidence type="ECO:0000256" key="1">
    <source>
        <dbReference type="SAM" id="Coils"/>
    </source>
</evidence>
<feature type="compositionally biased region" description="Low complexity" evidence="2">
    <location>
        <begin position="89"/>
        <end position="107"/>
    </location>
</feature>
<evidence type="ECO:0008006" key="5">
    <source>
        <dbReference type="Google" id="ProtNLM"/>
    </source>
</evidence>
<dbReference type="Proteomes" id="UP000239590">
    <property type="component" value="Unassembled WGS sequence"/>
</dbReference>
<name>A0A2S7ISD2_9BACT</name>
<feature type="coiled-coil region" evidence="1">
    <location>
        <begin position="293"/>
        <end position="323"/>
    </location>
</feature>
<keyword evidence="4" id="KW-1185">Reference proteome</keyword>
<proteinExistence type="predicted"/>
<reference evidence="4" key="1">
    <citation type="submission" date="2018-02" db="EMBL/GenBank/DDBJ databases">
        <title>Genome sequencing of Solimonas sp. HR-BB.</title>
        <authorList>
            <person name="Lee Y."/>
            <person name="Jeon C.O."/>
        </authorList>
    </citation>
    <scope>NUCLEOTIDE SEQUENCE [LARGE SCALE GENOMIC DNA]</scope>
    <source>
        <strain evidence="4">HR-U</strain>
    </source>
</reference>
<feature type="compositionally biased region" description="Polar residues" evidence="2">
    <location>
        <begin position="219"/>
        <end position="237"/>
    </location>
</feature>
<feature type="compositionally biased region" description="Polar residues" evidence="2">
    <location>
        <begin position="113"/>
        <end position="132"/>
    </location>
</feature>
<organism evidence="3 4">
    <name type="scientific">Siphonobacter curvatus</name>
    <dbReference type="NCBI Taxonomy" id="2094562"/>
    <lineage>
        <taxon>Bacteria</taxon>
        <taxon>Pseudomonadati</taxon>
        <taxon>Bacteroidota</taxon>
        <taxon>Cytophagia</taxon>
        <taxon>Cytophagales</taxon>
        <taxon>Cytophagaceae</taxon>
        <taxon>Siphonobacter</taxon>
    </lineage>
</organism>
<dbReference type="OrthoDB" id="956287at2"/>
<evidence type="ECO:0000313" key="4">
    <source>
        <dbReference type="Proteomes" id="UP000239590"/>
    </source>
</evidence>
<feature type="compositionally biased region" description="Polar residues" evidence="2">
    <location>
        <begin position="43"/>
        <end position="65"/>
    </location>
</feature>
<dbReference type="PROSITE" id="PS51257">
    <property type="entry name" value="PROKAR_LIPOPROTEIN"/>
    <property type="match status" value="1"/>
</dbReference>
<feature type="region of interest" description="Disordered" evidence="2">
    <location>
        <begin position="43"/>
        <end position="237"/>
    </location>
</feature>
<dbReference type="RefSeq" id="WP_104713022.1">
    <property type="nucleotide sequence ID" value="NZ_PTRA01000001.1"/>
</dbReference>
<gene>
    <name evidence="3" type="ORF">C5O19_13505</name>
</gene>
<evidence type="ECO:0000313" key="3">
    <source>
        <dbReference type="EMBL" id="PQA60586.1"/>
    </source>
</evidence>
<comment type="caution">
    <text evidence="3">The sequence shown here is derived from an EMBL/GenBank/DDBJ whole genome shotgun (WGS) entry which is preliminary data.</text>
</comment>
<evidence type="ECO:0000256" key="2">
    <source>
        <dbReference type="SAM" id="MobiDB-lite"/>
    </source>
</evidence>
<feature type="compositionally biased region" description="Polar residues" evidence="2">
    <location>
        <begin position="180"/>
        <end position="202"/>
    </location>
</feature>